<accession>I8RG64</accession>
<dbReference type="RefSeq" id="WP_007934307.1">
    <property type="nucleotide sequence ID" value="NZ_AKVJ01000025.1"/>
</dbReference>
<dbReference type="PATRIC" id="fig|1149862.3.peg.2374"/>
<dbReference type="AlphaFoldDB" id="I8RG64"/>
<comment type="caution">
    <text evidence="1">The sequence shown here is derived from an EMBL/GenBank/DDBJ whole genome shotgun (WGS) entry which is preliminary data.</text>
</comment>
<protein>
    <submittedName>
        <fullName evidence="1">Uncharacterized protein</fullName>
    </submittedName>
</protein>
<name>I8RG64_9FIRM</name>
<keyword evidence="2" id="KW-1185">Reference proteome</keyword>
<dbReference type="Proteomes" id="UP000004324">
    <property type="component" value="Unassembled WGS sequence"/>
</dbReference>
<gene>
    <name evidence="1" type="ORF">FB4_3408</name>
</gene>
<sequence length="110" mass="12470">MEFIVSTLLAVFAYLDGLRTKKQLLAAINSNYVNRLEEAINDLQTQDQQLLKDIQQELIQKGQLDLAEKINTILSSNFKVSPESFIILKSYSNSEQLYKLTMSSGLLSLK</sequence>
<proteinExistence type="predicted"/>
<dbReference type="OrthoDB" id="9932412at2"/>
<evidence type="ECO:0000313" key="2">
    <source>
        <dbReference type="Proteomes" id="UP000004324"/>
    </source>
</evidence>
<dbReference type="EMBL" id="AKVJ01000025">
    <property type="protein sequence ID" value="EIW18588.1"/>
    <property type="molecule type" value="Genomic_DNA"/>
</dbReference>
<organism evidence="1 2">
    <name type="scientific">Pelosinus fermentans B4</name>
    <dbReference type="NCBI Taxonomy" id="1149862"/>
    <lineage>
        <taxon>Bacteria</taxon>
        <taxon>Bacillati</taxon>
        <taxon>Bacillota</taxon>
        <taxon>Negativicutes</taxon>
        <taxon>Selenomonadales</taxon>
        <taxon>Sporomusaceae</taxon>
        <taxon>Pelosinus</taxon>
    </lineage>
</organism>
<reference evidence="1 2" key="1">
    <citation type="journal article" date="2012" name="J. Bacteriol.">
        <title>Draft Genome Sequences for Two Metal-Reducing Pelosinus fermentans Strains Isolated from a Cr(VI)-Contaminated Site and for Type Strain R7.</title>
        <authorList>
            <person name="Brown S.D."/>
            <person name="Podar M."/>
            <person name="Klingeman D.M."/>
            <person name="Johnson C.M."/>
            <person name="Yang Z.K."/>
            <person name="Utturkar S.M."/>
            <person name="Land M.L."/>
            <person name="Mosher J.J."/>
            <person name="Hurt R.A.Jr."/>
            <person name="Phelps T.J."/>
            <person name="Palumbo A.V."/>
            <person name="Arkin A.P."/>
            <person name="Hazen T.C."/>
            <person name="Elias D.A."/>
        </authorList>
    </citation>
    <scope>NUCLEOTIDE SEQUENCE [LARGE SCALE GENOMIC DNA]</scope>
    <source>
        <strain evidence="1 2">B4</strain>
    </source>
</reference>
<evidence type="ECO:0000313" key="1">
    <source>
        <dbReference type="EMBL" id="EIW18588.1"/>
    </source>
</evidence>